<reference evidence="2 3" key="1">
    <citation type="journal article" date="2009" name="PLoS ONE">
        <title>Genome sequence of the pathogenic intestinal spirochete Brachyspira hyodysenteriae reveals adaptations to its lifestyle in the porcine large intestine.</title>
        <authorList>
            <person name="Bellgard M.I."/>
            <person name="Wanchanthuek P."/>
            <person name="La T."/>
            <person name="Ryan K."/>
            <person name="Moolhuijzen P."/>
            <person name="Albertyn Z."/>
            <person name="Shaban B."/>
            <person name="Motro Y."/>
            <person name="Dunn D.S."/>
            <person name="Schibeci D."/>
            <person name="Hunter A."/>
            <person name="Barrero R."/>
            <person name="Phillips N.D."/>
            <person name="Hampson D.J."/>
        </authorList>
    </citation>
    <scope>NUCLEOTIDE SEQUENCE [LARGE SCALE GENOMIC DNA]</scope>
    <source>
        <strain evidence="3">ATCC 49526 / WA1</strain>
    </source>
</reference>
<dbReference type="KEGG" id="bhy:BHWA1_01814"/>
<sequence length="60" mass="6799">MALVSAFIMTANLYSFDLIEDTFDFIFDDLAKIIGIVVIIAAGVYVFKKYVKKDNNSDDR</sequence>
<feature type="transmembrane region" description="Helical" evidence="1">
    <location>
        <begin position="25"/>
        <end position="47"/>
    </location>
</feature>
<proteinExistence type="predicted"/>
<accession>A0A3B6VC52</accession>
<gene>
    <name evidence="2" type="ordered locus">BHWA1_01814</name>
</gene>
<organism evidence="2 3">
    <name type="scientific">Brachyspira hyodysenteriae (strain ATCC 49526 / WA1)</name>
    <dbReference type="NCBI Taxonomy" id="565034"/>
    <lineage>
        <taxon>Bacteria</taxon>
        <taxon>Pseudomonadati</taxon>
        <taxon>Spirochaetota</taxon>
        <taxon>Spirochaetia</taxon>
        <taxon>Brachyspirales</taxon>
        <taxon>Brachyspiraceae</taxon>
        <taxon>Brachyspira</taxon>
    </lineage>
</organism>
<evidence type="ECO:0000313" key="2">
    <source>
        <dbReference type="EMBL" id="ACN84277.1"/>
    </source>
</evidence>
<keyword evidence="1" id="KW-0812">Transmembrane</keyword>
<keyword evidence="3" id="KW-1185">Reference proteome</keyword>
<protein>
    <submittedName>
        <fullName evidence="2">Uncharacterized protein</fullName>
    </submittedName>
</protein>
<dbReference type="AlphaFoldDB" id="A0A3B6VC52"/>
<dbReference type="Proteomes" id="UP000001803">
    <property type="component" value="Chromosome"/>
</dbReference>
<dbReference type="STRING" id="565034.BHWA1_01814"/>
<keyword evidence="1" id="KW-0472">Membrane</keyword>
<evidence type="ECO:0000256" key="1">
    <source>
        <dbReference type="SAM" id="Phobius"/>
    </source>
</evidence>
<evidence type="ECO:0000313" key="3">
    <source>
        <dbReference type="Proteomes" id="UP000001803"/>
    </source>
</evidence>
<dbReference type="EMBL" id="CP001357">
    <property type="protein sequence ID" value="ACN84277.1"/>
    <property type="molecule type" value="Genomic_DNA"/>
</dbReference>
<keyword evidence="1" id="KW-1133">Transmembrane helix</keyword>
<name>A0A3B6VC52_BRAHW</name>